<sequence length="117" mass="13372">MKLELTHPFLADENERGEAAKHFTTQFIDNSVKSLKFIVGPLKDPSMANKIDEYIKFKLKVKSSAVEDKGFLFKKKVMSYLLEPETINHKNMLNIADAFYDLILAFDVAVNVEESDD</sequence>
<accession>A0ABT9JTV9</accession>
<protein>
    <submittedName>
        <fullName evidence="1">Uncharacterized protein</fullName>
    </submittedName>
</protein>
<gene>
    <name evidence="1" type="ORF">Q9291_09000</name>
</gene>
<dbReference type="RefSeq" id="WP_306389707.1">
    <property type="nucleotide sequence ID" value="NZ_JAVCAP010000019.1"/>
</dbReference>
<dbReference type="EMBL" id="JAVCAP010000019">
    <property type="protein sequence ID" value="MDP8567983.1"/>
    <property type="molecule type" value="Genomic_DNA"/>
</dbReference>
<organism evidence="1 2">
    <name type="scientific">Methylophilus aquaticus</name>
    <dbReference type="NCBI Taxonomy" id="1971610"/>
    <lineage>
        <taxon>Bacteria</taxon>
        <taxon>Pseudomonadati</taxon>
        <taxon>Pseudomonadota</taxon>
        <taxon>Betaproteobacteria</taxon>
        <taxon>Nitrosomonadales</taxon>
        <taxon>Methylophilaceae</taxon>
        <taxon>Methylophilus</taxon>
    </lineage>
</organism>
<keyword evidence="2" id="KW-1185">Reference proteome</keyword>
<comment type="caution">
    <text evidence="1">The sequence shown here is derived from an EMBL/GenBank/DDBJ whole genome shotgun (WGS) entry which is preliminary data.</text>
</comment>
<evidence type="ECO:0000313" key="1">
    <source>
        <dbReference type="EMBL" id="MDP8567983.1"/>
    </source>
</evidence>
<name>A0ABT9JTV9_9PROT</name>
<reference evidence="2" key="1">
    <citation type="journal article" date="2019" name="Int. J. Syst. Evol. Microbiol.">
        <title>The Global Catalogue of Microorganisms (GCM) 10K type strain sequencing project: providing services to taxonomists for standard genome sequencing and annotation.</title>
        <authorList>
            <consortium name="The Broad Institute Genomics Platform"/>
            <consortium name="The Broad Institute Genome Sequencing Center for Infectious Disease"/>
            <person name="Wu L."/>
            <person name="Ma J."/>
        </authorList>
    </citation>
    <scope>NUCLEOTIDE SEQUENCE [LARGE SCALE GENOMIC DNA]</scope>
    <source>
        <strain evidence="2">VKM B-3159</strain>
    </source>
</reference>
<evidence type="ECO:0000313" key="2">
    <source>
        <dbReference type="Proteomes" id="UP001225906"/>
    </source>
</evidence>
<dbReference type="Proteomes" id="UP001225906">
    <property type="component" value="Unassembled WGS sequence"/>
</dbReference>
<proteinExistence type="predicted"/>